<evidence type="ECO:0000259" key="13">
    <source>
        <dbReference type="PROSITE" id="PS50109"/>
    </source>
</evidence>
<dbReference type="InterPro" id="IPR004358">
    <property type="entry name" value="Sig_transdc_His_kin-like_C"/>
</dbReference>
<feature type="domain" description="HPt" evidence="15">
    <location>
        <begin position="1"/>
        <end position="104"/>
    </location>
</feature>
<dbReference type="InterPro" id="IPR036890">
    <property type="entry name" value="HATPase_C_sf"/>
</dbReference>
<dbReference type="Gene3D" id="1.20.120.160">
    <property type="entry name" value="HPT domain"/>
    <property type="match status" value="1"/>
</dbReference>
<accession>S3V3Z9</accession>
<keyword evidence="5 12" id="KW-0597">Phosphoprotein</keyword>
<dbReference type="InterPro" id="IPR051315">
    <property type="entry name" value="Bact_Chemotaxis_CheA"/>
</dbReference>
<dbReference type="SUPFAM" id="SSF47226">
    <property type="entry name" value="Histidine-containing phosphotransfer domain, HPT domain"/>
    <property type="match status" value="1"/>
</dbReference>
<dbReference type="PRINTS" id="PR00344">
    <property type="entry name" value="BCTRLSENSOR"/>
</dbReference>
<organism evidence="16 17">
    <name type="scientific">Leptospira fainei serovar Hurstbridge str. BUT 6</name>
    <dbReference type="NCBI Taxonomy" id="1193011"/>
    <lineage>
        <taxon>Bacteria</taxon>
        <taxon>Pseudomonadati</taxon>
        <taxon>Spirochaetota</taxon>
        <taxon>Spirochaetia</taxon>
        <taxon>Leptospirales</taxon>
        <taxon>Leptospiraceae</taxon>
        <taxon>Leptospira</taxon>
    </lineage>
</organism>
<evidence type="ECO:0000256" key="11">
    <source>
        <dbReference type="ARBA" id="ARBA00035100"/>
    </source>
</evidence>
<dbReference type="InterPro" id="IPR005467">
    <property type="entry name" value="His_kinase_dom"/>
</dbReference>
<comment type="function">
    <text evidence="11">Involved in the transmission of sensory signals from the chemoreceptors to the flagellar motors. CheA is autophosphorylated; it can transfer its phosphate group to either CheB or CheY.</text>
</comment>
<comment type="caution">
    <text evidence="16">The sequence shown here is derived from an EMBL/GenBank/DDBJ whole genome shotgun (WGS) entry which is preliminary data.</text>
</comment>
<feature type="domain" description="Histidine kinase" evidence="13">
    <location>
        <begin position="299"/>
        <end position="549"/>
    </location>
</feature>
<dbReference type="SMART" id="SM00073">
    <property type="entry name" value="HPT"/>
    <property type="match status" value="1"/>
</dbReference>
<dbReference type="SUPFAM" id="SSF47384">
    <property type="entry name" value="Homodimeric domain of signal transducing histidine kinase"/>
    <property type="match status" value="1"/>
</dbReference>
<evidence type="ECO:0000256" key="2">
    <source>
        <dbReference type="ARBA" id="ARBA00012438"/>
    </source>
</evidence>
<dbReference type="GO" id="GO:0006935">
    <property type="term" value="P:chemotaxis"/>
    <property type="evidence" value="ECO:0007669"/>
    <property type="project" value="UniProtKB-KW"/>
</dbReference>
<keyword evidence="4" id="KW-0145">Chemotaxis</keyword>
<dbReference type="EMBL" id="AKWZ02000002">
    <property type="protein sequence ID" value="EPG76148.1"/>
    <property type="molecule type" value="Genomic_DNA"/>
</dbReference>
<dbReference type="InterPro" id="IPR037006">
    <property type="entry name" value="CheA-like_homodim_sf"/>
</dbReference>
<dbReference type="FunFam" id="3.30.565.10:FF:000016">
    <property type="entry name" value="Chemotaxis protein CheA, putative"/>
    <property type="match status" value="1"/>
</dbReference>
<dbReference type="Pfam" id="PF02895">
    <property type="entry name" value="H-kinase_dim"/>
    <property type="match status" value="1"/>
</dbReference>
<evidence type="ECO:0000259" key="15">
    <source>
        <dbReference type="PROSITE" id="PS50894"/>
    </source>
</evidence>
<evidence type="ECO:0000256" key="3">
    <source>
        <dbReference type="ARBA" id="ARBA00021495"/>
    </source>
</evidence>
<dbReference type="Pfam" id="PF01584">
    <property type="entry name" value="CheW"/>
    <property type="match status" value="2"/>
</dbReference>
<evidence type="ECO:0000256" key="4">
    <source>
        <dbReference type="ARBA" id="ARBA00022500"/>
    </source>
</evidence>
<dbReference type="PANTHER" id="PTHR43395:SF10">
    <property type="entry name" value="CHEMOTAXIS PROTEIN CHEA"/>
    <property type="match status" value="1"/>
</dbReference>
<feature type="domain" description="CheW-like" evidence="14">
    <location>
        <begin position="551"/>
        <end position="685"/>
    </location>
</feature>
<dbReference type="GO" id="GO:0000155">
    <property type="term" value="F:phosphorelay sensor kinase activity"/>
    <property type="evidence" value="ECO:0007669"/>
    <property type="project" value="InterPro"/>
</dbReference>
<reference evidence="16" key="1">
    <citation type="submission" date="2013-04" db="EMBL/GenBank/DDBJ databases">
        <authorList>
            <person name="Harkins D.M."/>
            <person name="Durkin A.S."/>
            <person name="Selengut J.D."/>
            <person name="Sanka R."/>
            <person name="DePew J."/>
            <person name="Purushe J."/>
            <person name="Ahmed A."/>
            <person name="van der Linden H."/>
            <person name="Goris M.G.A."/>
            <person name="Hartskeerl R.A."/>
            <person name="Vinetz J.M."/>
            <person name="Sutton G.G."/>
            <person name="Nelson W.C."/>
            <person name="Fouts D.E."/>
        </authorList>
    </citation>
    <scope>NUCLEOTIDE SEQUENCE [LARGE SCALE GENOMIC DNA]</scope>
    <source>
        <strain evidence="16">BUT 6</strain>
    </source>
</reference>
<dbReference type="SMART" id="SM01231">
    <property type="entry name" value="H-kinase_dim"/>
    <property type="match status" value="1"/>
</dbReference>
<dbReference type="PANTHER" id="PTHR43395">
    <property type="entry name" value="SENSOR HISTIDINE KINASE CHEA"/>
    <property type="match status" value="1"/>
</dbReference>
<dbReference type="Proteomes" id="UP000014540">
    <property type="component" value="Unassembled WGS sequence"/>
</dbReference>
<dbReference type="InterPro" id="IPR002545">
    <property type="entry name" value="CheW-lke_dom"/>
</dbReference>
<dbReference type="PROSITE" id="PS50894">
    <property type="entry name" value="HPT"/>
    <property type="match status" value="1"/>
</dbReference>
<dbReference type="STRING" id="1193011.LEP1GSC058_0364"/>
<keyword evidence="7" id="KW-0547">Nucleotide-binding</keyword>
<keyword evidence="17" id="KW-1185">Reference proteome</keyword>
<gene>
    <name evidence="16" type="ORF">LEP1GSC058_0364</name>
</gene>
<evidence type="ECO:0000256" key="6">
    <source>
        <dbReference type="ARBA" id="ARBA00022679"/>
    </source>
</evidence>
<evidence type="ECO:0000256" key="5">
    <source>
        <dbReference type="ARBA" id="ARBA00022553"/>
    </source>
</evidence>
<dbReference type="SUPFAM" id="SSF55874">
    <property type="entry name" value="ATPase domain of HSP90 chaperone/DNA topoisomerase II/histidine kinase"/>
    <property type="match status" value="1"/>
</dbReference>
<feature type="modified residue" description="Phosphohistidine" evidence="12">
    <location>
        <position position="47"/>
    </location>
</feature>
<dbReference type="EC" id="2.7.13.3" evidence="2"/>
<evidence type="ECO:0000256" key="10">
    <source>
        <dbReference type="ARBA" id="ARBA00023012"/>
    </source>
</evidence>
<dbReference type="GO" id="GO:0005737">
    <property type="term" value="C:cytoplasm"/>
    <property type="evidence" value="ECO:0007669"/>
    <property type="project" value="InterPro"/>
</dbReference>
<dbReference type="Gene3D" id="2.30.30.40">
    <property type="entry name" value="SH3 Domains"/>
    <property type="match status" value="1"/>
</dbReference>
<dbReference type="Pfam" id="PF01627">
    <property type="entry name" value="Hpt"/>
    <property type="match status" value="1"/>
</dbReference>
<dbReference type="InterPro" id="IPR036097">
    <property type="entry name" value="HisK_dim/P_sf"/>
</dbReference>
<evidence type="ECO:0000313" key="16">
    <source>
        <dbReference type="EMBL" id="EPG76148.1"/>
    </source>
</evidence>
<dbReference type="RefSeq" id="WP_016548253.1">
    <property type="nucleotide sequence ID" value="NZ_AKWZ02000002.1"/>
</dbReference>
<protein>
    <recommendedName>
        <fullName evidence="3">Chemotaxis protein CheA</fullName>
        <ecNumber evidence="2">2.7.13.3</ecNumber>
    </recommendedName>
</protein>
<proteinExistence type="predicted"/>
<keyword evidence="9" id="KW-0067">ATP-binding</keyword>
<evidence type="ECO:0000259" key="14">
    <source>
        <dbReference type="PROSITE" id="PS50851"/>
    </source>
</evidence>
<dbReference type="GO" id="GO:0005524">
    <property type="term" value="F:ATP binding"/>
    <property type="evidence" value="ECO:0007669"/>
    <property type="project" value="UniProtKB-KW"/>
</dbReference>
<evidence type="ECO:0000256" key="7">
    <source>
        <dbReference type="ARBA" id="ARBA00022741"/>
    </source>
</evidence>
<keyword evidence="8" id="KW-0418">Kinase</keyword>
<evidence type="ECO:0000256" key="12">
    <source>
        <dbReference type="PROSITE-ProRule" id="PRU00110"/>
    </source>
</evidence>
<dbReference type="InterPro" id="IPR036061">
    <property type="entry name" value="CheW-like_dom_sf"/>
</dbReference>
<dbReference type="Pfam" id="PF02518">
    <property type="entry name" value="HATPase_c"/>
    <property type="match status" value="1"/>
</dbReference>
<name>S3V3Z9_9LEPT</name>
<feature type="domain" description="CheW-like" evidence="14">
    <location>
        <begin position="704"/>
        <end position="835"/>
    </location>
</feature>
<dbReference type="PROSITE" id="PS50109">
    <property type="entry name" value="HIS_KIN"/>
    <property type="match status" value="1"/>
</dbReference>
<dbReference type="InterPro" id="IPR008207">
    <property type="entry name" value="Sig_transdc_His_kin_Hpt_dom"/>
</dbReference>
<dbReference type="SMART" id="SM00387">
    <property type="entry name" value="HATPase_c"/>
    <property type="match status" value="1"/>
</dbReference>
<dbReference type="SMART" id="SM00260">
    <property type="entry name" value="CheW"/>
    <property type="match status" value="2"/>
</dbReference>
<dbReference type="Gene3D" id="1.10.287.560">
    <property type="entry name" value="Histidine kinase CheA-like, homodimeric domain"/>
    <property type="match status" value="1"/>
</dbReference>
<dbReference type="OrthoDB" id="9803176at2"/>
<dbReference type="Gene3D" id="2.40.50.180">
    <property type="entry name" value="CheA-289, Domain 4"/>
    <property type="match status" value="1"/>
</dbReference>
<keyword evidence="6" id="KW-0808">Transferase</keyword>
<dbReference type="InterPro" id="IPR036641">
    <property type="entry name" value="HPT_dom_sf"/>
</dbReference>
<dbReference type="SUPFAM" id="SSF50341">
    <property type="entry name" value="CheW-like"/>
    <property type="match status" value="2"/>
</dbReference>
<evidence type="ECO:0000256" key="1">
    <source>
        <dbReference type="ARBA" id="ARBA00000085"/>
    </source>
</evidence>
<dbReference type="InterPro" id="IPR003594">
    <property type="entry name" value="HATPase_dom"/>
</dbReference>
<dbReference type="InterPro" id="IPR004105">
    <property type="entry name" value="CheA-like_dim"/>
</dbReference>
<evidence type="ECO:0000256" key="8">
    <source>
        <dbReference type="ARBA" id="ARBA00022777"/>
    </source>
</evidence>
<dbReference type="CDD" id="cd00088">
    <property type="entry name" value="HPT"/>
    <property type="match status" value="1"/>
</dbReference>
<sequence>MEVDLKALLHDFLAESADLLDSAEETALSLKNEFSPESINTLFRAIHTIKGNSGIFDFPAISSVSHSLENLLNQWRRSNSPPVEHDISLILECLDELRLLLSNVDLYKNRNEDHIISRIDSKLSDSNSATKEAGGLYPNISSSATTAGSVIPANSNQASYNSKIVIPKKYIERARIENLSLFVVRFKAFNEQTLSRCKEGNPFQPLEEKALVLQSNLLDHSESVRNGNGRGEIDHLVLLSRLPQNTINEECASLGSLKSVQILFQRQEDNKSTSIKETYFESIGSREAETNGTKTQTELADNYLRIPLNLLDHLINLAGETIIVRNQLLQKMEAIQEHSLLSTVRNLSQLITLSQESIMRTRLQRLETFFKKIPRLIHDLERTTNKDIELHLDGGDVELDKTIIDTISDPITHMIRNSADHGLESPEERSRLGKPRKGRIYISAALRGGNVILQVRDDGRGFNYDRIREKAIEKGLLTIDEIHRKTDGELAELVFVPGFSTSETVSSTSGRGVGMDVVKMNFQKAGGSVAISSVTGSGTTITATIPQTLSILNCQMVRAGSSMLFAIPQQNITELLLLDPKSVSSVENKQVYLLRGHLLPIIDLDEMLDIPKDDTLKNKYIVAVHTERHSFGLLITEIENPEEIVVKPLSRALSVLNLYTGAAILGDGNLALILDISGIAKFLKLQSASFENRTSDSIGDRKSQKHYLLFTVRNQLFGIDSKDVQRLEIFDPGKAERILDREIIQYREEVVELCRLENYFNLSKSETQTGNVMILFRIKGIKKGLVVNEIHNVIDEIPSFTKSEDGEKGIIGSGILSGETIIIIDPTILLSELSTSLLSVEKEAEVELK</sequence>
<keyword evidence="10" id="KW-0902">Two-component regulatory system</keyword>
<dbReference type="AlphaFoldDB" id="S3V3Z9"/>
<comment type="catalytic activity">
    <reaction evidence="1">
        <text>ATP + protein L-histidine = ADP + protein N-phospho-L-histidine.</text>
        <dbReference type="EC" id="2.7.13.3"/>
    </reaction>
</comment>
<dbReference type="Gene3D" id="3.30.565.10">
    <property type="entry name" value="Histidine kinase-like ATPase, C-terminal domain"/>
    <property type="match status" value="1"/>
</dbReference>
<evidence type="ECO:0000256" key="9">
    <source>
        <dbReference type="ARBA" id="ARBA00022840"/>
    </source>
</evidence>
<dbReference type="PROSITE" id="PS50851">
    <property type="entry name" value="CHEW"/>
    <property type="match status" value="2"/>
</dbReference>
<evidence type="ECO:0000313" key="17">
    <source>
        <dbReference type="Proteomes" id="UP000014540"/>
    </source>
</evidence>